<keyword evidence="5" id="KW-0812">Transmembrane</keyword>
<keyword evidence="4" id="KW-0732">Signal</keyword>
<dbReference type="PANTHER" id="PTHR30290">
    <property type="entry name" value="PERIPLASMIC BINDING COMPONENT OF ABC TRANSPORTER"/>
    <property type="match status" value="1"/>
</dbReference>
<name>A0A2A2EHU8_9BIFI</name>
<dbReference type="InterPro" id="IPR000914">
    <property type="entry name" value="SBP_5_dom"/>
</dbReference>
<dbReference type="GO" id="GO:1904680">
    <property type="term" value="F:peptide transmembrane transporter activity"/>
    <property type="evidence" value="ECO:0007669"/>
    <property type="project" value="TreeGrafter"/>
</dbReference>
<comment type="subcellular location">
    <subcellularLocation>
        <location evidence="1">Cell envelope</location>
    </subcellularLocation>
</comment>
<dbReference type="GO" id="GO:0030313">
    <property type="term" value="C:cell envelope"/>
    <property type="evidence" value="ECO:0007669"/>
    <property type="project" value="UniProtKB-SubCell"/>
</dbReference>
<reference evidence="7 8" key="1">
    <citation type="journal article" date="2017" name="ISME J.">
        <title>Unveiling bifidobacterial biogeography across the mammalian branch of the tree of life.</title>
        <authorList>
            <person name="Milani C."/>
            <person name="Mangifesta M."/>
            <person name="Mancabelli L."/>
            <person name="Lugli G.A."/>
            <person name="James K."/>
            <person name="Duranti S."/>
            <person name="Turroni F."/>
            <person name="Ferrario C."/>
            <person name="Ossiprandi M.C."/>
            <person name="van Sinderen D."/>
            <person name="Ventura M."/>
        </authorList>
    </citation>
    <scope>NUCLEOTIDE SEQUENCE [LARGE SCALE GENOMIC DNA]</scope>
    <source>
        <strain evidence="8">Ham19E</strain>
    </source>
</reference>
<sequence length="521" mass="56310">MEEKDTHSDGRRVAPWIVFMATIAVIAIVAAFFIVRAKRGGTLPGSGAVQSQQSYTVALTDQPTSLDIRTNDERGVEQALVDNVYETLLTTGDDVSIAANLVARWSETTDGLRYSFILRDGLRFADGSALDASAVVTSLQAIITDHYVGYEDLGDVAQISNPSASQFTITLHKPNPRLLYALTGRAGIVYNIKGAHADGDGYATHTYGSGPFTVDRVDGRSITLSRNADYWGRQASAAHVTLAYYNSDDALADALEHGDADVALPRSAGAAARLAKNESLHVSDGLGMRQTLLALNSAQESPFSDVQVRQSTRYAIDAAEIAKTQPDAAAQLSGPIGRLQPGYTDLNDLFPHDPEKAASMRTYFSYGYFRPFTVLTDEQHRALGEQITATLTDVVSMPATLEVVDTATLTKRVADGDYACALTTLEGADGYMRFVDGSTMFHYQNGEAQRAYNDALAKANYNEYRETMRTFDTVVSQDAASAWLYENKDFVATKASVGGIPAENSSWRLQLAGLTNGVRGN</sequence>
<keyword evidence="3" id="KW-0813">Transport</keyword>
<comment type="caution">
    <text evidence="7">The sequence shown here is derived from an EMBL/GenBank/DDBJ whole genome shotgun (WGS) entry which is preliminary data.</text>
</comment>
<dbReference type="GO" id="GO:0043190">
    <property type="term" value="C:ATP-binding cassette (ABC) transporter complex"/>
    <property type="evidence" value="ECO:0007669"/>
    <property type="project" value="InterPro"/>
</dbReference>
<accession>A0A2A2EHU8</accession>
<evidence type="ECO:0000313" key="7">
    <source>
        <dbReference type="EMBL" id="PAU68552.1"/>
    </source>
</evidence>
<evidence type="ECO:0000256" key="3">
    <source>
        <dbReference type="ARBA" id="ARBA00022448"/>
    </source>
</evidence>
<keyword evidence="8" id="KW-1185">Reference proteome</keyword>
<dbReference type="PANTHER" id="PTHR30290:SF10">
    <property type="entry name" value="PERIPLASMIC OLIGOPEPTIDE-BINDING PROTEIN-RELATED"/>
    <property type="match status" value="1"/>
</dbReference>
<keyword evidence="5" id="KW-0472">Membrane</keyword>
<dbReference type="EMBL" id="MVOH01000005">
    <property type="protein sequence ID" value="PAU68552.1"/>
    <property type="molecule type" value="Genomic_DNA"/>
</dbReference>
<dbReference type="OrthoDB" id="9796817at2"/>
<dbReference type="GO" id="GO:0015833">
    <property type="term" value="P:peptide transport"/>
    <property type="evidence" value="ECO:0007669"/>
    <property type="project" value="TreeGrafter"/>
</dbReference>
<dbReference type="InterPro" id="IPR030678">
    <property type="entry name" value="Peptide/Ni-bd"/>
</dbReference>
<dbReference type="AlphaFoldDB" id="A0A2A2EHU8"/>
<organism evidence="7 8">
    <name type="scientific">Bifidobacterium criceti</name>
    <dbReference type="NCBI Taxonomy" id="1960969"/>
    <lineage>
        <taxon>Bacteria</taxon>
        <taxon>Bacillati</taxon>
        <taxon>Actinomycetota</taxon>
        <taxon>Actinomycetes</taxon>
        <taxon>Bifidobacteriales</taxon>
        <taxon>Bifidobacteriaceae</taxon>
        <taxon>Bifidobacterium</taxon>
    </lineage>
</organism>
<dbReference type="Gene3D" id="3.10.105.10">
    <property type="entry name" value="Dipeptide-binding Protein, Domain 3"/>
    <property type="match status" value="1"/>
</dbReference>
<dbReference type="PIRSF" id="PIRSF002741">
    <property type="entry name" value="MppA"/>
    <property type="match status" value="1"/>
</dbReference>
<keyword evidence="5" id="KW-1133">Transmembrane helix</keyword>
<evidence type="ECO:0000256" key="2">
    <source>
        <dbReference type="ARBA" id="ARBA00005695"/>
    </source>
</evidence>
<dbReference type="RefSeq" id="WP_095614375.1">
    <property type="nucleotide sequence ID" value="NZ_MVOH01000005.1"/>
</dbReference>
<dbReference type="Gene3D" id="3.40.190.10">
    <property type="entry name" value="Periplasmic binding protein-like II"/>
    <property type="match status" value="1"/>
</dbReference>
<dbReference type="Gene3D" id="3.90.76.10">
    <property type="entry name" value="Dipeptide-binding Protein, Domain 1"/>
    <property type="match status" value="1"/>
</dbReference>
<evidence type="ECO:0000256" key="5">
    <source>
        <dbReference type="SAM" id="Phobius"/>
    </source>
</evidence>
<evidence type="ECO:0000256" key="1">
    <source>
        <dbReference type="ARBA" id="ARBA00004196"/>
    </source>
</evidence>
<dbReference type="Proteomes" id="UP000218399">
    <property type="component" value="Unassembled WGS sequence"/>
</dbReference>
<protein>
    <submittedName>
        <fullName evidence="7">ABC transporter substrate-binding protein</fullName>
    </submittedName>
</protein>
<dbReference type="Pfam" id="PF00496">
    <property type="entry name" value="SBP_bac_5"/>
    <property type="match status" value="1"/>
</dbReference>
<proteinExistence type="inferred from homology"/>
<gene>
    <name evidence="7" type="ORF">B1526_0303</name>
</gene>
<dbReference type="GO" id="GO:0042597">
    <property type="term" value="C:periplasmic space"/>
    <property type="evidence" value="ECO:0007669"/>
    <property type="project" value="UniProtKB-ARBA"/>
</dbReference>
<dbReference type="SUPFAM" id="SSF53850">
    <property type="entry name" value="Periplasmic binding protein-like II"/>
    <property type="match status" value="1"/>
</dbReference>
<feature type="domain" description="Solute-binding protein family 5" evidence="6">
    <location>
        <begin position="99"/>
        <end position="423"/>
    </location>
</feature>
<comment type="similarity">
    <text evidence="2">Belongs to the bacterial solute-binding protein 5 family.</text>
</comment>
<feature type="transmembrane region" description="Helical" evidence="5">
    <location>
        <begin position="13"/>
        <end position="35"/>
    </location>
</feature>
<evidence type="ECO:0000313" key="8">
    <source>
        <dbReference type="Proteomes" id="UP000218399"/>
    </source>
</evidence>
<dbReference type="InterPro" id="IPR039424">
    <property type="entry name" value="SBP_5"/>
</dbReference>
<evidence type="ECO:0000259" key="6">
    <source>
        <dbReference type="Pfam" id="PF00496"/>
    </source>
</evidence>
<evidence type="ECO:0000256" key="4">
    <source>
        <dbReference type="ARBA" id="ARBA00022729"/>
    </source>
</evidence>